<keyword evidence="2" id="KW-1185">Reference proteome</keyword>
<dbReference type="PANTHER" id="PTHR24159:SF5">
    <property type="entry name" value="ANK_REP_REGION DOMAIN-CONTAINING PROTEIN"/>
    <property type="match status" value="1"/>
</dbReference>
<accession>A0ABR2L5H4</accession>
<reference evidence="1 2" key="1">
    <citation type="submission" date="2024-04" db="EMBL/GenBank/DDBJ databases">
        <title>Tritrichomonas musculus Genome.</title>
        <authorList>
            <person name="Alves-Ferreira E."/>
            <person name="Grigg M."/>
            <person name="Lorenzi H."/>
            <person name="Galac M."/>
        </authorList>
    </citation>
    <scope>NUCLEOTIDE SEQUENCE [LARGE SCALE GENOMIC DNA]</scope>
    <source>
        <strain evidence="1 2">EAF2021</strain>
    </source>
</reference>
<dbReference type="Proteomes" id="UP001470230">
    <property type="component" value="Unassembled WGS sequence"/>
</dbReference>
<proteinExistence type="predicted"/>
<sequence length="407" mass="48460">MILFHKVCIELGLNVYDVYVFKYIRMDIKQYFDEKKELQNNFLTYIDDSDSIEVNFDSLISFIKEHKIHESQDELTHLLGLLISIANNHHRQSDFFTKIKRVISYFAKEIKQNLTSKDIFTIFSSNKLLLLYLIKENIIKIDAFMIIDLYQRTEPNGTRYLPYFLPEIKEKLNEKPIKNIEFDFSDFESIVQDNYEEKRSIGENDSYICSLIRNDLIDDFISHVTVTNYPLDSNVEASVYETNSFLNESEVSLIEYAAFYGSIQIFQYLKYNNIELKPSLWIYALHSRSPDLIHLLEECQVVPDDKTYEKCFFEAIQCHHNDFADYVHNNLVVHDENASDGEQTFEERFIGCSFRHYNYEYFPENFDEDYAFFYLCKYKYQKIVDLFLESKKDEIELALITKNALFV</sequence>
<evidence type="ECO:0000313" key="1">
    <source>
        <dbReference type="EMBL" id="KAK8898266.1"/>
    </source>
</evidence>
<name>A0ABR2L5H4_9EUKA</name>
<evidence type="ECO:0008006" key="3">
    <source>
        <dbReference type="Google" id="ProtNLM"/>
    </source>
</evidence>
<dbReference type="EMBL" id="JAPFFF010000001">
    <property type="protein sequence ID" value="KAK8898266.1"/>
    <property type="molecule type" value="Genomic_DNA"/>
</dbReference>
<organism evidence="1 2">
    <name type="scientific">Tritrichomonas musculus</name>
    <dbReference type="NCBI Taxonomy" id="1915356"/>
    <lineage>
        <taxon>Eukaryota</taxon>
        <taxon>Metamonada</taxon>
        <taxon>Parabasalia</taxon>
        <taxon>Tritrichomonadida</taxon>
        <taxon>Tritrichomonadidae</taxon>
        <taxon>Tritrichomonas</taxon>
    </lineage>
</organism>
<dbReference type="PANTHER" id="PTHR24159">
    <property type="match status" value="1"/>
</dbReference>
<evidence type="ECO:0000313" key="2">
    <source>
        <dbReference type="Proteomes" id="UP001470230"/>
    </source>
</evidence>
<gene>
    <name evidence="1" type="ORF">M9Y10_000544</name>
</gene>
<comment type="caution">
    <text evidence="1">The sequence shown here is derived from an EMBL/GenBank/DDBJ whole genome shotgun (WGS) entry which is preliminary data.</text>
</comment>
<dbReference type="SUPFAM" id="SSF48403">
    <property type="entry name" value="Ankyrin repeat"/>
    <property type="match status" value="1"/>
</dbReference>
<protein>
    <recommendedName>
        <fullName evidence="3">DUF3447 domain-containing protein</fullName>
    </recommendedName>
</protein>
<dbReference type="InterPro" id="IPR036770">
    <property type="entry name" value="Ankyrin_rpt-contain_sf"/>
</dbReference>